<evidence type="ECO:0000256" key="1">
    <source>
        <dbReference type="ARBA" id="ARBA00023015"/>
    </source>
</evidence>
<dbReference type="Pfam" id="PF00455">
    <property type="entry name" value="DeoRC"/>
    <property type="match status" value="1"/>
</dbReference>
<dbReference type="InterPro" id="IPR036390">
    <property type="entry name" value="WH_DNA-bd_sf"/>
</dbReference>
<dbReference type="RefSeq" id="WP_378135932.1">
    <property type="nucleotide sequence ID" value="NZ_JBHSMI010000028.1"/>
</dbReference>
<dbReference type="SMART" id="SM00420">
    <property type="entry name" value="HTH_DEOR"/>
    <property type="match status" value="1"/>
</dbReference>
<dbReference type="PANTHER" id="PTHR30363:SF44">
    <property type="entry name" value="AGA OPERON TRANSCRIPTIONAL REPRESSOR-RELATED"/>
    <property type="match status" value="1"/>
</dbReference>
<dbReference type="InterPro" id="IPR036388">
    <property type="entry name" value="WH-like_DNA-bd_sf"/>
</dbReference>
<keyword evidence="3" id="KW-0804">Transcription</keyword>
<dbReference type="SUPFAM" id="SSF46785">
    <property type="entry name" value="Winged helix' DNA-binding domain"/>
    <property type="match status" value="1"/>
</dbReference>
<protein>
    <submittedName>
        <fullName evidence="5">DeoR/GlpR family DNA-binding transcription regulator</fullName>
    </submittedName>
</protein>
<dbReference type="Proteomes" id="UP001596113">
    <property type="component" value="Unassembled WGS sequence"/>
</dbReference>
<evidence type="ECO:0000313" key="5">
    <source>
        <dbReference type="EMBL" id="MFC5405070.1"/>
    </source>
</evidence>
<dbReference type="GO" id="GO:0003677">
    <property type="term" value="F:DNA binding"/>
    <property type="evidence" value="ECO:0007669"/>
    <property type="project" value="UniProtKB-KW"/>
</dbReference>
<dbReference type="Gene3D" id="3.40.50.1360">
    <property type="match status" value="1"/>
</dbReference>
<gene>
    <name evidence="5" type="ORF">ACFPOF_20190</name>
</gene>
<keyword evidence="6" id="KW-1185">Reference proteome</keyword>
<name>A0ABW0HV20_9BACL</name>
<keyword evidence="1" id="KW-0805">Transcription regulation</keyword>
<proteinExistence type="predicted"/>
<dbReference type="InterPro" id="IPR037171">
    <property type="entry name" value="NagB/RpiA_transferase-like"/>
</dbReference>
<dbReference type="Pfam" id="PF08220">
    <property type="entry name" value="HTH_DeoR"/>
    <property type="match status" value="1"/>
</dbReference>
<reference evidence="6" key="1">
    <citation type="journal article" date="2019" name="Int. J. Syst. Evol. Microbiol.">
        <title>The Global Catalogue of Microorganisms (GCM) 10K type strain sequencing project: providing services to taxonomists for standard genome sequencing and annotation.</title>
        <authorList>
            <consortium name="The Broad Institute Genomics Platform"/>
            <consortium name="The Broad Institute Genome Sequencing Center for Infectious Disease"/>
            <person name="Wu L."/>
            <person name="Ma J."/>
        </authorList>
    </citation>
    <scope>NUCLEOTIDE SEQUENCE [LARGE SCALE GENOMIC DNA]</scope>
    <source>
        <strain evidence="6">CGMCC 1.18575</strain>
    </source>
</reference>
<accession>A0ABW0HV20</accession>
<dbReference type="PROSITE" id="PS51000">
    <property type="entry name" value="HTH_DEOR_2"/>
    <property type="match status" value="1"/>
</dbReference>
<dbReference type="SMART" id="SM01134">
    <property type="entry name" value="DeoRC"/>
    <property type="match status" value="1"/>
</dbReference>
<dbReference type="InterPro" id="IPR050313">
    <property type="entry name" value="Carb_Metab_HTH_regulators"/>
</dbReference>
<dbReference type="Gene3D" id="1.10.10.10">
    <property type="entry name" value="Winged helix-like DNA-binding domain superfamily/Winged helix DNA-binding domain"/>
    <property type="match status" value="1"/>
</dbReference>
<dbReference type="PROSITE" id="PS00894">
    <property type="entry name" value="HTH_DEOR_1"/>
    <property type="match status" value="1"/>
</dbReference>
<organism evidence="5 6">
    <name type="scientific">Cohnella soli</name>
    <dbReference type="NCBI Taxonomy" id="425005"/>
    <lineage>
        <taxon>Bacteria</taxon>
        <taxon>Bacillati</taxon>
        <taxon>Bacillota</taxon>
        <taxon>Bacilli</taxon>
        <taxon>Bacillales</taxon>
        <taxon>Paenibacillaceae</taxon>
        <taxon>Cohnella</taxon>
    </lineage>
</organism>
<sequence length="252" mass="27776">MSVEERHKILLQILQNKKNVTIHELKSSLEVSEPTIRNDLRFLESQGKLQRTHGGAIPSVRQDEIPYSERSGVRYNEKERIGKAAAEWINPGETVFLDAGSTIMALAKQLPDNLAFNAVTAALHIAMEADKRRDVFVHLIGGMLQSSLQEVVGPKAVQSIKEIRAHKVFLSISGLDLHTGATENHVLSAEVKKAMVEASEQVIVLADSDKMGKVCFADIIPLERIDTLITDEGLKPEYRQALAAKGVRVVIA</sequence>
<evidence type="ECO:0000313" key="6">
    <source>
        <dbReference type="Proteomes" id="UP001596113"/>
    </source>
</evidence>
<dbReference type="SUPFAM" id="SSF100950">
    <property type="entry name" value="NagB/RpiA/CoA transferase-like"/>
    <property type="match status" value="1"/>
</dbReference>
<dbReference type="InterPro" id="IPR014036">
    <property type="entry name" value="DeoR-like_C"/>
</dbReference>
<dbReference type="EMBL" id="JBHSMI010000028">
    <property type="protein sequence ID" value="MFC5405070.1"/>
    <property type="molecule type" value="Genomic_DNA"/>
</dbReference>
<dbReference type="PANTHER" id="PTHR30363">
    <property type="entry name" value="HTH-TYPE TRANSCRIPTIONAL REGULATOR SRLR-RELATED"/>
    <property type="match status" value="1"/>
</dbReference>
<comment type="caution">
    <text evidence="5">The sequence shown here is derived from an EMBL/GenBank/DDBJ whole genome shotgun (WGS) entry which is preliminary data.</text>
</comment>
<dbReference type="InterPro" id="IPR001034">
    <property type="entry name" value="DeoR_HTH"/>
</dbReference>
<evidence type="ECO:0000256" key="3">
    <source>
        <dbReference type="ARBA" id="ARBA00023163"/>
    </source>
</evidence>
<dbReference type="InterPro" id="IPR018356">
    <property type="entry name" value="Tscrpt_reg_HTH_DeoR_CS"/>
</dbReference>
<feature type="domain" description="HTH deoR-type" evidence="4">
    <location>
        <begin position="3"/>
        <end position="58"/>
    </location>
</feature>
<dbReference type="PRINTS" id="PR00037">
    <property type="entry name" value="HTHLACR"/>
</dbReference>
<keyword evidence="2 5" id="KW-0238">DNA-binding</keyword>
<evidence type="ECO:0000256" key="2">
    <source>
        <dbReference type="ARBA" id="ARBA00023125"/>
    </source>
</evidence>
<evidence type="ECO:0000259" key="4">
    <source>
        <dbReference type="PROSITE" id="PS51000"/>
    </source>
</evidence>